<comment type="similarity">
    <text evidence="1">Belongs to the glycosyl hydrolase 43 family.</text>
</comment>
<dbReference type="Gene3D" id="2.115.10.20">
    <property type="entry name" value="Glycosyl hydrolase domain, family 43"/>
    <property type="match status" value="1"/>
</dbReference>
<dbReference type="SUPFAM" id="SSF75005">
    <property type="entry name" value="Arabinanase/levansucrase/invertase"/>
    <property type="match status" value="1"/>
</dbReference>
<evidence type="ECO:0000256" key="1">
    <source>
        <dbReference type="ARBA" id="ARBA00009865"/>
    </source>
</evidence>
<dbReference type="PROSITE" id="PS50231">
    <property type="entry name" value="RICIN_B_LECTIN"/>
    <property type="match status" value="3"/>
</dbReference>
<evidence type="ECO:0000259" key="7">
    <source>
        <dbReference type="SMART" id="SM00458"/>
    </source>
</evidence>
<dbReference type="Pfam" id="PF04616">
    <property type="entry name" value="Glyco_hydro_43"/>
    <property type="match status" value="1"/>
</dbReference>
<evidence type="ECO:0000256" key="4">
    <source>
        <dbReference type="ARBA" id="ARBA00023277"/>
    </source>
</evidence>
<dbReference type="InterPro" id="IPR026444">
    <property type="entry name" value="Secre_tail"/>
</dbReference>
<feature type="signal peptide" evidence="6">
    <location>
        <begin position="1"/>
        <end position="21"/>
    </location>
</feature>
<sequence length="711" mass="77402">MRYSLFSWLFVALLAAPAAQAQNPVTAGNPIVNSPRDLADPEMNFFAGRYYMYPTTLQGSQFHAYSSTDLTNWSDEGVIFDLAVDCSWARANGWAPSVVFRNNQYYFYYSANSKIGVASGPTPTGPFTDLGQPFIGSDPITVDIIDPMVFVDDDGQAYMYYGGSNGSRLAMRRLDPSMNAFDGSPAQNITPPNYTEAPYLVKRNGVYYMTYSNGNYRNGTYNVQYSTSTSPTGPWTYGGQILSSDQQRTGPGHASITRVPGCDQYYMTYHRYEPGATVRSLCIDRLNFESDGRIQRVNMTTYGVRPVLPGGPCTAGNVLSGGVYKLTHKGTNQCLEVLNNSTAAGARVQQGPDNGSAAQRWRLSLEPDGRYNLTHEGTTQALQPVGGTSTGTPLLEQNTAGTADAQRWQLQALTDGYYKITLKGTGLCVEATGTTAGADVRIAPDNGSDAQRWQLDISQVSVISGRTYKLMHKSTEQVLEVENNSPVRGTNVQQNFDLGTSGQRWVITQETGGSYKLTHKNALDPTSNRPQCLDVENNSSSNNANVQQYDDNGATAQRWVITRTDNEYVKLTHEGTNQCLDVLYNSAEPRVDVAQYEDNGNDAQRWRLELISDAPATPTAVQPGVAPAAGLAVQAYPNPFVEQLTAQVSTLKAGPAQVELIDPLGRVVSTQPVQLQAGAQEVPLACPAGATGLYLLRVRQGQQQVQAKLMR</sequence>
<dbReference type="Gene3D" id="2.80.10.50">
    <property type="match status" value="3"/>
</dbReference>
<feature type="chain" id="PRO_5046549205" evidence="6">
    <location>
        <begin position="22"/>
        <end position="711"/>
    </location>
</feature>
<proteinExistence type="inferred from homology"/>
<dbReference type="InterPro" id="IPR052176">
    <property type="entry name" value="Glycosyl_Hydrlase_43_Enz"/>
</dbReference>
<evidence type="ECO:0000313" key="8">
    <source>
        <dbReference type="EMBL" id="MDO7877089.1"/>
    </source>
</evidence>
<accession>A0ABT9BHA7</accession>
<protein>
    <submittedName>
        <fullName evidence="8">RICIN domain-containing protein</fullName>
    </submittedName>
</protein>
<keyword evidence="5" id="KW-0326">Glycosidase</keyword>
<keyword evidence="2" id="KW-0858">Xylan degradation</keyword>
<name>A0ABT9BHA7_9BACT</name>
<reference evidence="8" key="1">
    <citation type="submission" date="2023-07" db="EMBL/GenBank/DDBJ databases">
        <authorList>
            <person name="Kim M.K."/>
        </authorList>
    </citation>
    <scope>NUCLEOTIDE SEQUENCE</scope>
    <source>
        <strain evidence="8">ASUV-10-1</strain>
    </source>
</reference>
<dbReference type="Proteomes" id="UP001176429">
    <property type="component" value="Unassembled WGS sequence"/>
</dbReference>
<keyword evidence="2" id="KW-0624">Polysaccharide degradation</keyword>
<dbReference type="InterPro" id="IPR035992">
    <property type="entry name" value="Ricin_B-like_lectins"/>
</dbReference>
<dbReference type="CDD" id="cd00161">
    <property type="entry name" value="beta-trefoil_Ricin-like"/>
    <property type="match status" value="2"/>
</dbReference>
<organism evidence="8 9">
    <name type="scientific">Hymenobacter aranciens</name>
    <dbReference type="NCBI Taxonomy" id="3063996"/>
    <lineage>
        <taxon>Bacteria</taxon>
        <taxon>Pseudomonadati</taxon>
        <taxon>Bacteroidota</taxon>
        <taxon>Cytophagia</taxon>
        <taxon>Cytophagales</taxon>
        <taxon>Hymenobacteraceae</taxon>
        <taxon>Hymenobacter</taxon>
    </lineage>
</organism>
<keyword evidence="3" id="KW-0378">Hydrolase</keyword>
<dbReference type="InterPro" id="IPR023296">
    <property type="entry name" value="Glyco_hydro_beta-prop_sf"/>
</dbReference>
<dbReference type="InterPro" id="IPR006710">
    <property type="entry name" value="Glyco_hydro_43"/>
</dbReference>
<evidence type="ECO:0000256" key="6">
    <source>
        <dbReference type="SAM" id="SignalP"/>
    </source>
</evidence>
<comment type="caution">
    <text evidence="8">The sequence shown here is derived from an EMBL/GenBank/DDBJ whole genome shotgun (WGS) entry which is preliminary data.</text>
</comment>
<dbReference type="Pfam" id="PF14200">
    <property type="entry name" value="RicinB_lectin_2"/>
    <property type="match status" value="3"/>
</dbReference>
<feature type="domain" description="Ricin B lectin" evidence="7">
    <location>
        <begin position="321"/>
        <end position="456"/>
    </location>
</feature>
<dbReference type="CDD" id="cd09004">
    <property type="entry name" value="GH43_bXyl-like"/>
    <property type="match status" value="1"/>
</dbReference>
<dbReference type="SUPFAM" id="SSF50370">
    <property type="entry name" value="Ricin B-like lectins"/>
    <property type="match status" value="2"/>
</dbReference>
<gene>
    <name evidence="8" type="ORF">Q5H93_20255</name>
</gene>
<dbReference type="PANTHER" id="PTHR43772:SF2">
    <property type="entry name" value="PUTATIVE (AFU_ORTHOLOGUE AFUA_2G04480)-RELATED"/>
    <property type="match status" value="1"/>
</dbReference>
<dbReference type="InterPro" id="IPR000772">
    <property type="entry name" value="Ricin_B_lectin"/>
</dbReference>
<keyword evidence="6" id="KW-0732">Signal</keyword>
<dbReference type="EMBL" id="JAUQSY010000016">
    <property type="protein sequence ID" value="MDO7877089.1"/>
    <property type="molecule type" value="Genomic_DNA"/>
</dbReference>
<dbReference type="RefSeq" id="WP_305008502.1">
    <property type="nucleotide sequence ID" value="NZ_JAUQSY010000016.1"/>
</dbReference>
<dbReference type="PANTHER" id="PTHR43772">
    <property type="entry name" value="ENDO-1,4-BETA-XYLANASE"/>
    <property type="match status" value="1"/>
</dbReference>
<dbReference type="NCBIfam" id="TIGR04183">
    <property type="entry name" value="Por_Secre_tail"/>
    <property type="match status" value="1"/>
</dbReference>
<evidence type="ECO:0000256" key="2">
    <source>
        <dbReference type="ARBA" id="ARBA00022651"/>
    </source>
</evidence>
<dbReference type="SMART" id="SM00458">
    <property type="entry name" value="RICIN"/>
    <property type="match status" value="2"/>
</dbReference>
<feature type="domain" description="Ricin B lectin" evidence="7">
    <location>
        <begin position="465"/>
        <end position="609"/>
    </location>
</feature>
<keyword evidence="4" id="KW-0119">Carbohydrate metabolism</keyword>
<evidence type="ECO:0000313" key="9">
    <source>
        <dbReference type="Proteomes" id="UP001176429"/>
    </source>
</evidence>
<keyword evidence="9" id="KW-1185">Reference proteome</keyword>
<evidence type="ECO:0000256" key="3">
    <source>
        <dbReference type="ARBA" id="ARBA00022801"/>
    </source>
</evidence>
<evidence type="ECO:0000256" key="5">
    <source>
        <dbReference type="ARBA" id="ARBA00023295"/>
    </source>
</evidence>